<dbReference type="AlphaFoldDB" id="A0A8S4BS37"/>
<feature type="compositionally biased region" description="Polar residues" evidence="1">
    <location>
        <begin position="1"/>
        <end position="20"/>
    </location>
</feature>
<sequence>MVAPQPSTAARQPGISSPQKSSERVGLRGQQACPAVGTQNRKPSRLVGSHGRPRRKAGRCRTTAVHARRSLAIWTSGFVTVCVIRHLSPRPLVSTGTVQCLKQRVKGKGGPGGERRLGSVGPGARRNAFQRRSASSRSPKGPIRGAGALHVRQITRARLNMKPTGRQPRTPELSGDSARRGAGPELEEEVEEVVVVSGVDIVCSLLGSSLVQRHEPVD</sequence>
<comment type="caution">
    <text evidence="2">The sequence shown here is derived from an EMBL/GenBank/DDBJ whole genome shotgun (WGS) entry which is preliminary data.</text>
</comment>
<dbReference type="EMBL" id="CAJRST010036666">
    <property type="protein sequence ID" value="CAG5989329.1"/>
    <property type="molecule type" value="Genomic_DNA"/>
</dbReference>
<proteinExistence type="predicted"/>
<protein>
    <submittedName>
        <fullName evidence="2">(Atlantic silverside) hypothetical protein</fullName>
    </submittedName>
</protein>
<gene>
    <name evidence="2" type="ORF">MMEN_LOCUS17202</name>
</gene>
<feature type="region of interest" description="Disordered" evidence="1">
    <location>
        <begin position="104"/>
        <end position="186"/>
    </location>
</feature>
<organism evidence="2 3">
    <name type="scientific">Menidia menidia</name>
    <name type="common">Atlantic silverside</name>
    <dbReference type="NCBI Taxonomy" id="238744"/>
    <lineage>
        <taxon>Eukaryota</taxon>
        <taxon>Metazoa</taxon>
        <taxon>Chordata</taxon>
        <taxon>Craniata</taxon>
        <taxon>Vertebrata</taxon>
        <taxon>Euteleostomi</taxon>
        <taxon>Actinopterygii</taxon>
        <taxon>Neopterygii</taxon>
        <taxon>Teleostei</taxon>
        <taxon>Neoteleostei</taxon>
        <taxon>Acanthomorphata</taxon>
        <taxon>Ovalentaria</taxon>
        <taxon>Atherinomorphae</taxon>
        <taxon>Atheriniformes</taxon>
        <taxon>Atherinopsidae</taxon>
        <taxon>Menidiinae</taxon>
        <taxon>Menidia</taxon>
    </lineage>
</organism>
<evidence type="ECO:0000313" key="2">
    <source>
        <dbReference type="EMBL" id="CAG5989329.1"/>
    </source>
</evidence>
<accession>A0A8S4BS37</accession>
<evidence type="ECO:0000313" key="3">
    <source>
        <dbReference type="Proteomes" id="UP000677803"/>
    </source>
</evidence>
<feature type="region of interest" description="Disordered" evidence="1">
    <location>
        <begin position="1"/>
        <end position="62"/>
    </location>
</feature>
<evidence type="ECO:0000256" key="1">
    <source>
        <dbReference type="SAM" id="MobiDB-lite"/>
    </source>
</evidence>
<reference evidence="2" key="1">
    <citation type="submission" date="2021-05" db="EMBL/GenBank/DDBJ databases">
        <authorList>
            <person name="Tigano A."/>
        </authorList>
    </citation>
    <scope>NUCLEOTIDE SEQUENCE</scope>
</reference>
<dbReference type="Proteomes" id="UP000677803">
    <property type="component" value="Unassembled WGS sequence"/>
</dbReference>
<name>A0A8S4BS37_9TELE</name>
<keyword evidence="3" id="KW-1185">Reference proteome</keyword>